<accession>A0A086CIQ7</accession>
<organism evidence="1 2">
    <name type="scientific">Candidatus Atelocyanobacterium thalassa isolate SIO64986</name>
    <dbReference type="NCBI Taxonomy" id="1527444"/>
    <lineage>
        <taxon>Bacteria</taxon>
        <taxon>Bacillati</taxon>
        <taxon>Cyanobacteriota</taxon>
        <taxon>Cyanophyceae</taxon>
        <taxon>Oscillatoriophycideae</taxon>
        <taxon>Chroococcales</taxon>
        <taxon>Aphanothecaceae</taxon>
        <taxon>Candidatus Atelocyanobacterium</taxon>
        <taxon>Candidatus Atelocyanobacterium thalassae</taxon>
    </lineage>
</organism>
<proteinExistence type="predicted"/>
<protein>
    <submittedName>
        <fullName evidence="1">Uncharacterized protein</fullName>
    </submittedName>
</protein>
<name>A0A086CIQ7_9CHRO</name>
<evidence type="ECO:0000313" key="2">
    <source>
        <dbReference type="Proteomes" id="UP000028922"/>
    </source>
</evidence>
<reference evidence="1 2" key="1">
    <citation type="submission" date="2014-08" db="EMBL/GenBank/DDBJ databases">
        <title>Comparative genomics reveals surprising divergence of two closely related strains of uncultivated UCYN-A cyanobacteria.</title>
        <authorList>
            <person name="Bombar D."/>
            <person name="Heller P."/>
            <person name="Sanchez-Baracaldo P."/>
            <person name="Carter B.J."/>
            <person name="Zert J.P."/>
        </authorList>
    </citation>
    <scope>NUCLEOTIDE SEQUENCE [LARGE SCALE GENOMIC DNA]</scope>
</reference>
<dbReference type="AlphaFoldDB" id="A0A086CIQ7"/>
<comment type="caution">
    <text evidence="1">The sequence shown here is derived from an EMBL/GenBank/DDBJ whole genome shotgun (WGS) entry which is preliminary data.</text>
</comment>
<gene>
    <name evidence="1" type="ORF">ucyna2_00133</name>
</gene>
<sequence length="60" mass="6922">MSKLVIMSILKSITYKSHNIKLKKQPIRTKSDQIILCLHCKRTVDNNIKCKGICVSDNDY</sequence>
<evidence type="ECO:0000313" key="1">
    <source>
        <dbReference type="EMBL" id="KFF42071.1"/>
    </source>
</evidence>
<dbReference type="Proteomes" id="UP000028922">
    <property type="component" value="Unassembled WGS sequence"/>
</dbReference>
<dbReference type="EMBL" id="JPSP01000001">
    <property type="protein sequence ID" value="KFF42071.1"/>
    <property type="molecule type" value="Genomic_DNA"/>
</dbReference>